<dbReference type="EMBL" id="JBGBPQ010000004">
    <property type="protein sequence ID" value="KAL1525088.1"/>
    <property type="molecule type" value="Genomic_DNA"/>
</dbReference>
<dbReference type="PROSITE" id="PS51285">
    <property type="entry name" value="AGC_KINASE_CTER"/>
    <property type="match status" value="1"/>
</dbReference>
<dbReference type="GO" id="GO:0007010">
    <property type="term" value="P:cytoskeleton organization"/>
    <property type="evidence" value="ECO:0007669"/>
    <property type="project" value="UniProtKB-ARBA"/>
</dbReference>
<gene>
    <name evidence="15" type="ORF">AB1Y20_019961</name>
</gene>
<keyword evidence="7" id="KW-0067">ATP-binding</keyword>
<evidence type="ECO:0000256" key="1">
    <source>
        <dbReference type="ARBA" id="ARBA00012513"/>
    </source>
</evidence>
<dbReference type="Pfam" id="PF00069">
    <property type="entry name" value="Pkinase"/>
    <property type="match status" value="1"/>
</dbReference>
<dbReference type="AlphaFoldDB" id="A0AB34JVM5"/>
<comment type="catalytic activity">
    <reaction evidence="8">
        <text>L-threonyl-[protein] + ATP = O-phospho-L-threonyl-[protein] + ADP + H(+)</text>
        <dbReference type="Rhea" id="RHEA:46608"/>
        <dbReference type="Rhea" id="RHEA-COMP:11060"/>
        <dbReference type="Rhea" id="RHEA-COMP:11605"/>
        <dbReference type="ChEBI" id="CHEBI:15378"/>
        <dbReference type="ChEBI" id="CHEBI:30013"/>
        <dbReference type="ChEBI" id="CHEBI:30616"/>
        <dbReference type="ChEBI" id="CHEBI:61977"/>
        <dbReference type="ChEBI" id="CHEBI:456216"/>
        <dbReference type="EC" id="2.7.11.1"/>
    </reaction>
</comment>
<dbReference type="Pfam" id="PF00072">
    <property type="entry name" value="Response_reg"/>
    <property type="match status" value="1"/>
</dbReference>
<evidence type="ECO:0000256" key="2">
    <source>
        <dbReference type="ARBA" id="ARBA00022527"/>
    </source>
</evidence>
<evidence type="ECO:0000256" key="10">
    <source>
        <dbReference type="PROSITE-ProRule" id="PRU00169"/>
    </source>
</evidence>
<keyword evidence="6" id="KW-0418">Kinase</keyword>
<evidence type="ECO:0000256" key="7">
    <source>
        <dbReference type="ARBA" id="ARBA00022840"/>
    </source>
</evidence>
<dbReference type="InterPro" id="IPR011006">
    <property type="entry name" value="CheY-like_superfamily"/>
</dbReference>
<dbReference type="SUPFAM" id="SSF56112">
    <property type="entry name" value="Protein kinase-like (PK-like)"/>
    <property type="match status" value="1"/>
</dbReference>
<dbReference type="InterPro" id="IPR050236">
    <property type="entry name" value="Ser_Thr_kinase_AGC"/>
</dbReference>
<evidence type="ECO:0000259" key="14">
    <source>
        <dbReference type="PROSITE" id="PS51285"/>
    </source>
</evidence>
<dbReference type="PROSITE" id="PS50011">
    <property type="entry name" value="PROTEIN_KINASE_DOM"/>
    <property type="match status" value="1"/>
</dbReference>
<evidence type="ECO:0000256" key="8">
    <source>
        <dbReference type="ARBA" id="ARBA00047899"/>
    </source>
</evidence>
<evidence type="ECO:0000259" key="12">
    <source>
        <dbReference type="PROSITE" id="PS50011"/>
    </source>
</evidence>
<name>A0AB34JVM5_PRYPA</name>
<keyword evidence="4" id="KW-0808">Transferase</keyword>
<evidence type="ECO:0000256" key="9">
    <source>
        <dbReference type="ARBA" id="ARBA00048679"/>
    </source>
</evidence>
<dbReference type="Gene3D" id="3.40.50.2300">
    <property type="match status" value="1"/>
</dbReference>
<dbReference type="SMART" id="SM00220">
    <property type="entry name" value="S_TKc"/>
    <property type="match status" value="1"/>
</dbReference>
<keyword evidence="16" id="KW-1185">Reference proteome</keyword>
<sequence>MPTAIGALLNLLPYEVRAEVETIVALNGSSRGAGTSEPGAPPRSLGNDEAAGIQTWAAIAHLLARELAEREERLHKLGLQKAKDQGLLQRFRDRLKKAQAGSGTDWSSPGTAPATPTGGHECEDSTQDEVVMPTSAAGISMLIVEPNPEDARTLENHCTDAGYKCTVVGSGEAAVECMRSFQGRSNGRFDVVLSSTSLPDMPGFKLLQEARKALTERVAVIMTSWPDKDSTMVERCILDGADSYIVKPALKKELAALWGFVARRRQQFISQSNSKGSLHQAIQRVEDELVVPSLSSSNSDEASAKPQGRKLLHSRSAMWLEKFKDDFQADLRDAQLFQIPSQDDSSFTNVAPQLQTAIQNATATLLEVSHPEKRKSARRNSKSYSAEALAAANSFGQRESTSAGAEKKLTKEAVAPSSSKLGNQDYAEIRKMLLERRNALEKQGKSGLAVASMLELLNDESQVTQFDAPDCMLICRLCEEKVLSSAYKVHTAICEAKHRTNNEDEALNQEVSDLRTLLQNSIKQAMQFLVTMAVQRHNLLSKTLMQMIDLCEQATGAGKQNMSPLYRIGHLTELARKLAQLKSAEHASLGGSVFYTCVSQLKGIIAEKISHVQQLIDLDPRTLDLKDGKPIFSRASSMTRKLGIKDFTLLRLLASGGFAQVWLAKKKSTGDMMAIKAMRKEHLRETHQVLSINVEHAILGRHESKFLVRAFYSFRSAHHIYFALEYMPGGDLSAMLDECGCISQDHTAFYLSEVLLGMHYLHSQDILHRDIKPSNVLIGAKGHIKLADFGLSTSMTAKKQSGTLPYVAPEVLRDVAGQEGIDHWSVGIVAIELLMGFLPFRGETPAQMLRSIESTVLCLDGVSPEADSLIRGLLTIDVSKRLGRSGFNEIKEHPFFSSTNWDDLENATPPFVPELQGEGDDSYFPQPKCGAGTKPISDSSTEDDSDSESFKMIQGTNFRQLLTLSPHSPARRASAPAINLGNSFRAAHNG</sequence>
<evidence type="ECO:0000259" key="13">
    <source>
        <dbReference type="PROSITE" id="PS50110"/>
    </source>
</evidence>
<feature type="region of interest" description="Disordered" evidence="11">
    <location>
        <begin position="395"/>
        <end position="416"/>
    </location>
</feature>
<dbReference type="GO" id="GO:0005524">
    <property type="term" value="F:ATP binding"/>
    <property type="evidence" value="ECO:0007669"/>
    <property type="project" value="UniProtKB-KW"/>
</dbReference>
<reference evidence="15 16" key="1">
    <citation type="journal article" date="2024" name="Science">
        <title>Giant polyketide synthase enzymes in the biosynthesis of giant marine polyether toxins.</title>
        <authorList>
            <person name="Fallon T.R."/>
            <person name="Shende V.V."/>
            <person name="Wierzbicki I.H."/>
            <person name="Pendleton A.L."/>
            <person name="Watervoot N.F."/>
            <person name="Auber R.P."/>
            <person name="Gonzalez D.J."/>
            <person name="Wisecaver J.H."/>
            <person name="Moore B.S."/>
        </authorList>
    </citation>
    <scope>NUCLEOTIDE SEQUENCE [LARGE SCALE GENOMIC DNA]</scope>
    <source>
        <strain evidence="15 16">12B1</strain>
    </source>
</reference>
<feature type="domain" description="Response regulatory" evidence="13">
    <location>
        <begin position="140"/>
        <end position="262"/>
    </location>
</feature>
<dbReference type="PANTHER" id="PTHR24356:SF1">
    <property type="entry name" value="SERINE_THREONINE-PROTEIN KINASE GREATWALL"/>
    <property type="match status" value="1"/>
</dbReference>
<dbReference type="GO" id="GO:0004674">
    <property type="term" value="F:protein serine/threonine kinase activity"/>
    <property type="evidence" value="ECO:0007669"/>
    <property type="project" value="UniProtKB-KW"/>
</dbReference>
<feature type="region of interest" description="Disordered" evidence="11">
    <location>
        <begin position="29"/>
        <end position="48"/>
    </location>
</feature>
<feature type="region of interest" description="Disordered" evidence="11">
    <location>
        <begin position="907"/>
        <end position="950"/>
    </location>
</feature>
<dbReference type="EC" id="2.7.11.1" evidence="1"/>
<dbReference type="InterPro" id="IPR001789">
    <property type="entry name" value="Sig_transdc_resp-reg_receiver"/>
</dbReference>
<proteinExistence type="predicted"/>
<dbReference type="Proteomes" id="UP001515480">
    <property type="component" value="Unassembled WGS sequence"/>
</dbReference>
<dbReference type="FunFam" id="1.10.510.10:FF:000024">
    <property type="entry name" value="Probable serine/threonine-protein kinase cot-1"/>
    <property type="match status" value="1"/>
</dbReference>
<dbReference type="PROSITE" id="PS00108">
    <property type="entry name" value="PROTEIN_KINASE_ST"/>
    <property type="match status" value="1"/>
</dbReference>
<feature type="domain" description="AGC-kinase C-terminal" evidence="14">
    <location>
        <begin position="897"/>
        <end position="968"/>
    </location>
</feature>
<comment type="caution">
    <text evidence="15">The sequence shown here is derived from an EMBL/GenBank/DDBJ whole genome shotgun (WGS) entry which is preliminary data.</text>
</comment>
<feature type="compositionally biased region" description="Polar residues" evidence="11">
    <location>
        <begin position="101"/>
        <end position="110"/>
    </location>
</feature>
<dbReference type="SUPFAM" id="SSF52172">
    <property type="entry name" value="CheY-like"/>
    <property type="match status" value="1"/>
</dbReference>
<dbReference type="SMART" id="SM00448">
    <property type="entry name" value="REC"/>
    <property type="match status" value="1"/>
</dbReference>
<dbReference type="InterPro" id="IPR000719">
    <property type="entry name" value="Prot_kinase_dom"/>
</dbReference>
<evidence type="ECO:0000313" key="16">
    <source>
        <dbReference type="Proteomes" id="UP001515480"/>
    </source>
</evidence>
<dbReference type="PANTHER" id="PTHR24356">
    <property type="entry name" value="SERINE/THREONINE-PROTEIN KINASE"/>
    <property type="match status" value="1"/>
</dbReference>
<comment type="caution">
    <text evidence="10">Lacks conserved residue(s) required for the propagation of feature annotation.</text>
</comment>
<dbReference type="InterPro" id="IPR008271">
    <property type="entry name" value="Ser/Thr_kinase_AS"/>
</dbReference>
<dbReference type="GO" id="GO:0000160">
    <property type="term" value="P:phosphorelay signal transduction system"/>
    <property type="evidence" value="ECO:0007669"/>
    <property type="project" value="InterPro"/>
</dbReference>
<evidence type="ECO:0000256" key="4">
    <source>
        <dbReference type="ARBA" id="ARBA00022679"/>
    </source>
</evidence>
<feature type="domain" description="Protein kinase" evidence="12">
    <location>
        <begin position="647"/>
        <end position="896"/>
    </location>
</feature>
<dbReference type="InterPro" id="IPR011009">
    <property type="entry name" value="Kinase-like_dom_sf"/>
</dbReference>
<keyword evidence="5" id="KW-0547">Nucleotide-binding</keyword>
<dbReference type="PROSITE" id="PS50110">
    <property type="entry name" value="RESPONSE_REGULATORY"/>
    <property type="match status" value="1"/>
</dbReference>
<dbReference type="Gene3D" id="1.10.510.10">
    <property type="entry name" value="Transferase(Phosphotransferase) domain 1"/>
    <property type="match status" value="1"/>
</dbReference>
<comment type="catalytic activity">
    <reaction evidence="9">
        <text>L-seryl-[protein] + ATP = O-phospho-L-seryl-[protein] + ADP + H(+)</text>
        <dbReference type="Rhea" id="RHEA:17989"/>
        <dbReference type="Rhea" id="RHEA-COMP:9863"/>
        <dbReference type="Rhea" id="RHEA-COMP:11604"/>
        <dbReference type="ChEBI" id="CHEBI:15378"/>
        <dbReference type="ChEBI" id="CHEBI:29999"/>
        <dbReference type="ChEBI" id="CHEBI:30616"/>
        <dbReference type="ChEBI" id="CHEBI:83421"/>
        <dbReference type="ChEBI" id="CHEBI:456216"/>
        <dbReference type="EC" id="2.7.11.1"/>
    </reaction>
</comment>
<accession>A0AB34JVM5</accession>
<protein>
    <recommendedName>
        <fullName evidence="1">non-specific serine/threonine protein kinase</fullName>
        <ecNumber evidence="1">2.7.11.1</ecNumber>
    </recommendedName>
</protein>
<feature type="region of interest" description="Disordered" evidence="11">
    <location>
        <begin position="98"/>
        <end position="127"/>
    </location>
</feature>
<keyword evidence="3" id="KW-0597">Phosphoprotein</keyword>
<evidence type="ECO:0000256" key="3">
    <source>
        <dbReference type="ARBA" id="ARBA00022553"/>
    </source>
</evidence>
<evidence type="ECO:0000256" key="5">
    <source>
        <dbReference type="ARBA" id="ARBA00022741"/>
    </source>
</evidence>
<organism evidence="15 16">
    <name type="scientific">Prymnesium parvum</name>
    <name type="common">Toxic golden alga</name>
    <dbReference type="NCBI Taxonomy" id="97485"/>
    <lineage>
        <taxon>Eukaryota</taxon>
        <taxon>Haptista</taxon>
        <taxon>Haptophyta</taxon>
        <taxon>Prymnesiophyceae</taxon>
        <taxon>Prymnesiales</taxon>
        <taxon>Prymnesiaceae</taxon>
        <taxon>Prymnesium</taxon>
    </lineage>
</organism>
<dbReference type="InterPro" id="IPR000961">
    <property type="entry name" value="AGC-kinase_C"/>
</dbReference>
<keyword evidence="2" id="KW-0723">Serine/threonine-protein kinase</keyword>
<evidence type="ECO:0000256" key="6">
    <source>
        <dbReference type="ARBA" id="ARBA00022777"/>
    </source>
</evidence>
<evidence type="ECO:0000256" key="11">
    <source>
        <dbReference type="SAM" id="MobiDB-lite"/>
    </source>
</evidence>
<dbReference type="Gene3D" id="3.30.200.20">
    <property type="entry name" value="Phosphorylase Kinase, domain 1"/>
    <property type="match status" value="1"/>
</dbReference>
<dbReference type="CDD" id="cd00156">
    <property type="entry name" value="REC"/>
    <property type="match status" value="1"/>
</dbReference>
<evidence type="ECO:0000313" key="15">
    <source>
        <dbReference type="EMBL" id="KAL1525088.1"/>
    </source>
</evidence>